<dbReference type="AlphaFoldDB" id="A0A2K1QSW5"/>
<comment type="caution">
    <text evidence="3">The sequence shown here is derived from an EMBL/GenBank/DDBJ whole genome shotgun (WGS) entry which is preliminary data.</text>
</comment>
<reference evidence="3 4" key="1">
    <citation type="submission" date="2017-06" db="EMBL/GenBank/DDBJ databases">
        <title>Draft genome sequence of a variant of Elsinoe murrayae.</title>
        <authorList>
            <person name="Cheng Q."/>
        </authorList>
    </citation>
    <scope>NUCLEOTIDE SEQUENCE [LARGE SCALE GENOMIC DNA]</scope>
    <source>
        <strain evidence="3 4">CQ-2017a</strain>
    </source>
</reference>
<dbReference type="InParanoid" id="A0A2K1QSW5"/>
<gene>
    <name evidence="3" type="ORF">CAC42_3922</name>
</gene>
<evidence type="ECO:0000256" key="1">
    <source>
        <dbReference type="SAM" id="MobiDB-lite"/>
    </source>
</evidence>
<dbReference type="Proteomes" id="UP000243797">
    <property type="component" value="Unassembled WGS sequence"/>
</dbReference>
<protein>
    <submittedName>
        <fullName evidence="3">Uncharacterized protein</fullName>
    </submittedName>
</protein>
<organism evidence="3 4">
    <name type="scientific">Sphaceloma murrayae</name>
    <dbReference type="NCBI Taxonomy" id="2082308"/>
    <lineage>
        <taxon>Eukaryota</taxon>
        <taxon>Fungi</taxon>
        <taxon>Dikarya</taxon>
        <taxon>Ascomycota</taxon>
        <taxon>Pezizomycotina</taxon>
        <taxon>Dothideomycetes</taxon>
        <taxon>Dothideomycetidae</taxon>
        <taxon>Myriangiales</taxon>
        <taxon>Elsinoaceae</taxon>
        <taxon>Sphaceloma</taxon>
    </lineage>
</organism>
<feature type="signal peptide" evidence="2">
    <location>
        <begin position="1"/>
        <end position="20"/>
    </location>
</feature>
<name>A0A2K1QSW5_9PEZI</name>
<keyword evidence="2" id="KW-0732">Signal</keyword>
<dbReference type="OrthoDB" id="3934179at2759"/>
<evidence type="ECO:0000313" key="4">
    <source>
        <dbReference type="Proteomes" id="UP000243797"/>
    </source>
</evidence>
<sequence>MLQQVFLLAAFSAALSSVTAGLLPRQGCDGTAWVTETPAAVTTSTYVNLDVFYTTSTVTAYALSPPASPSAPATTALASSDAPAALRRSPQATEPCNASTTSTTTAPTPTTTITTTYTFSRAARVTTYLQACDPSTGYGQDRGTLVVNNRYQSFSPREVTSSDASVSECCESCFRGNSAGFGCLIWGFNGDICSMTVVDAVCPKGDAGTEVLWYPNEEKPFVGQGPCLKEVGYFVEG</sequence>
<feature type="region of interest" description="Disordered" evidence="1">
    <location>
        <begin position="72"/>
        <end position="111"/>
    </location>
</feature>
<feature type="compositionally biased region" description="Low complexity" evidence="1">
    <location>
        <begin position="72"/>
        <end position="90"/>
    </location>
</feature>
<feature type="chain" id="PRO_5014433834" evidence="2">
    <location>
        <begin position="21"/>
        <end position="237"/>
    </location>
</feature>
<evidence type="ECO:0000256" key="2">
    <source>
        <dbReference type="SAM" id="SignalP"/>
    </source>
</evidence>
<proteinExistence type="predicted"/>
<accession>A0A2K1QSW5</accession>
<keyword evidence="4" id="KW-1185">Reference proteome</keyword>
<evidence type="ECO:0000313" key="3">
    <source>
        <dbReference type="EMBL" id="PNS17963.1"/>
    </source>
</evidence>
<dbReference type="EMBL" id="NKHZ01000047">
    <property type="protein sequence ID" value="PNS17963.1"/>
    <property type="molecule type" value="Genomic_DNA"/>
</dbReference>
<feature type="compositionally biased region" description="Low complexity" evidence="1">
    <location>
        <begin position="98"/>
        <end position="111"/>
    </location>
</feature>